<evidence type="ECO:0000313" key="5">
    <source>
        <dbReference type="Proteomes" id="UP001146793"/>
    </source>
</evidence>
<dbReference type="PANTHER" id="PTHR36435:SF1">
    <property type="entry name" value="CAAX AMINO TERMINAL PROTEASE FAMILY PROTEIN"/>
    <property type="match status" value="1"/>
</dbReference>
<feature type="domain" description="CAAX prenyl protease 2/Lysostaphin resistance protein A-like" evidence="3">
    <location>
        <begin position="224"/>
        <end position="313"/>
    </location>
</feature>
<dbReference type="PANTHER" id="PTHR36435">
    <property type="entry name" value="SLR1288 PROTEIN"/>
    <property type="match status" value="1"/>
</dbReference>
<dbReference type="Proteomes" id="UP001146793">
    <property type="component" value="Unassembled WGS sequence"/>
</dbReference>
<proteinExistence type="predicted"/>
<evidence type="ECO:0000256" key="2">
    <source>
        <dbReference type="SAM" id="Phobius"/>
    </source>
</evidence>
<dbReference type="GO" id="GO:0006508">
    <property type="term" value="P:proteolysis"/>
    <property type="evidence" value="ECO:0007669"/>
    <property type="project" value="UniProtKB-KW"/>
</dbReference>
<feature type="region of interest" description="Disordered" evidence="1">
    <location>
        <begin position="69"/>
        <end position="90"/>
    </location>
</feature>
<feature type="transmembrane region" description="Helical" evidence="2">
    <location>
        <begin position="169"/>
        <end position="190"/>
    </location>
</feature>
<protein>
    <submittedName>
        <fullName evidence="4">Caax amino terminal protease family protein</fullName>
    </submittedName>
</protein>
<keyword evidence="2" id="KW-0472">Membrane</keyword>
<sequence>MNKEAYEVYRCRGEFKKDLDSEKFVVGLPKMPVSEKRDLYVEGLQRDMIDESQNVVVILVPPNSEPSNQALDLLNNPNQSSGSTERQNEFGLPSTETGLFLTLIGFVIIFVISNFFQSLNLTGDPNQQLLISLIGTAMLLSGPMFYIRKHNVNVKACLRLQKGQSTKSDYLYGSLLTFFTQIVILLWYLWKISTQNKEDNDNVDDNDNSNNLSDENQNTSLITDLLSFLSVVIIPGILEELTFRGFFQKTLEQKYSIRKSILISSFIFSFVHFDFSIFGFFYRFAFGFFYGSIASKTDSCYPSSFCHMMNNMMLFIFSYTHDYWNEKISRSMIFPLIFISIIITCLLIYVIRIWFKRSIRLQRNSLMEH</sequence>
<feature type="transmembrane region" description="Helical" evidence="2">
    <location>
        <begin position="129"/>
        <end position="148"/>
    </location>
</feature>
<comment type="caution">
    <text evidence="4">The sequence shown here is derived from an EMBL/GenBank/DDBJ whole genome shotgun (WGS) entry which is preliminary data.</text>
</comment>
<feature type="transmembrane region" description="Helical" evidence="2">
    <location>
        <begin position="332"/>
        <end position="355"/>
    </location>
</feature>
<evidence type="ECO:0000259" key="3">
    <source>
        <dbReference type="Pfam" id="PF02517"/>
    </source>
</evidence>
<keyword evidence="2" id="KW-1133">Transmembrane helix</keyword>
<reference evidence="4" key="1">
    <citation type="submission" date="2022-08" db="EMBL/GenBank/DDBJ databases">
        <title>Novel sulphate-reducing endosymbionts in the free-living metamonad Anaeramoeba.</title>
        <authorList>
            <person name="Jerlstrom-Hultqvist J."/>
            <person name="Cepicka I."/>
            <person name="Gallot-Lavallee L."/>
            <person name="Salas-Leiva D."/>
            <person name="Curtis B.A."/>
            <person name="Zahonova K."/>
            <person name="Pipaliya S."/>
            <person name="Dacks J."/>
            <person name="Roger A.J."/>
        </authorList>
    </citation>
    <scope>NUCLEOTIDE SEQUENCE</scope>
    <source>
        <strain evidence="4">Busselton2</strain>
    </source>
</reference>
<evidence type="ECO:0000256" key="1">
    <source>
        <dbReference type="SAM" id="MobiDB-lite"/>
    </source>
</evidence>
<dbReference type="InterPro" id="IPR052710">
    <property type="entry name" value="CAAX_protease"/>
</dbReference>
<feature type="transmembrane region" description="Helical" evidence="2">
    <location>
        <begin position="98"/>
        <end position="117"/>
    </location>
</feature>
<keyword evidence="2" id="KW-0812">Transmembrane</keyword>
<dbReference type="GO" id="GO:0080120">
    <property type="term" value="P:CAAX-box protein maturation"/>
    <property type="evidence" value="ECO:0007669"/>
    <property type="project" value="UniProtKB-ARBA"/>
</dbReference>
<feature type="compositionally biased region" description="Polar residues" evidence="1">
    <location>
        <begin position="69"/>
        <end position="85"/>
    </location>
</feature>
<evidence type="ECO:0000313" key="4">
    <source>
        <dbReference type="EMBL" id="KAJ3426610.1"/>
    </source>
</evidence>
<keyword evidence="4" id="KW-0378">Hydrolase</keyword>
<dbReference type="AlphaFoldDB" id="A0AAV7YEY6"/>
<organism evidence="4 5">
    <name type="scientific">Anaeramoeba flamelloides</name>
    <dbReference type="NCBI Taxonomy" id="1746091"/>
    <lineage>
        <taxon>Eukaryota</taxon>
        <taxon>Metamonada</taxon>
        <taxon>Anaeramoebidae</taxon>
        <taxon>Anaeramoeba</taxon>
    </lineage>
</organism>
<feature type="transmembrane region" description="Helical" evidence="2">
    <location>
        <begin position="221"/>
        <end position="241"/>
    </location>
</feature>
<accession>A0AAV7YEY6</accession>
<name>A0AAV7YEY6_9EUKA</name>
<dbReference type="InterPro" id="IPR003675">
    <property type="entry name" value="Rce1/LyrA-like_dom"/>
</dbReference>
<dbReference type="GO" id="GO:0004175">
    <property type="term" value="F:endopeptidase activity"/>
    <property type="evidence" value="ECO:0007669"/>
    <property type="project" value="UniProtKB-ARBA"/>
</dbReference>
<dbReference type="EMBL" id="JANTQA010000063">
    <property type="protein sequence ID" value="KAJ3426610.1"/>
    <property type="molecule type" value="Genomic_DNA"/>
</dbReference>
<keyword evidence="4" id="KW-0645">Protease</keyword>
<gene>
    <name evidence="4" type="ORF">M0812_26176</name>
</gene>
<dbReference type="Pfam" id="PF02517">
    <property type="entry name" value="Rce1-like"/>
    <property type="match status" value="1"/>
</dbReference>
<feature type="transmembrane region" description="Helical" evidence="2">
    <location>
        <begin position="261"/>
        <end position="282"/>
    </location>
</feature>